<dbReference type="KEGG" id="nfr:ERS450000_03304"/>
<accession>A0A0H5NUY2</accession>
<evidence type="ECO:0000313" key="5">
    <source>
        <dbReference type="EMBL" id="CRY79068.1"/>
    </source>
</evidence>
<evidence type="ECO:0000256" key="4">
    <source>
        <dbReference type="ARBA" id="ARBA00023186"/>
    </source>
</evidence>
<keyword evidence="3" id="KW-0963">Cytoplasm</keyword>
<dbReference type="EMBL" id="LN868938">
    <property type="protein sequence ID" value="CRY79068.1"/>
    <property type="molecule type" value="Genomic_DNA"/>
</dbReference>
<dbReference type="RefSeq" id="WP_060593119.1">
    <property type="nucleotide sequence ID" value="NZ_CAACYE020000001.1"/>
</dbReference>
<dbReference type="AlphaFoldDB" id="A0A0H5NUY2"/>
<reference evidence="6" key="1">
    <citation type="submission" date="2015-03" db="EMBL/GenBank/DDBJ databases">
        <authorList>
            <consortium name="Pathogen Informatics"/>
        </authorList>
    </citation>
    <scope>NUCLEOTIDE SEQUENCE [LARGE SCALE GENOMIC DNA]</scope>
    <source>
        <strain evidence="6">NCTC11134</strain>
    </source>
</reference>
<sequence length="261" mass="29508">MNQTWKFTDLEFYALWYDSEREALPWPFFFATRTELDSVFRVEQAEALANARRTHGALCREVIEALVRPDLRIIASGRDGREPRKPAGLVRIHAVRRGDRGFVVNQLPGETFYHGTSFTVSECDAVALAEAVVRAMPDATPGRLADVTLAARADTEEFDYSYGRSAVQDSFDDSVAERAARFLAEPVQHQGSIEVIQGRSLFGPRGITRHRLEWRDLLDDGRYVVDDQHPPLAVAADRKRLISMINIRVAEVVRAIKDERP</sequence>
<dbReference type="Proteomes" id="UP000057820">
    <property type="component" value="Chromosome 1"/>
</dbReference>
<protein>
    <recommendedName>
        <fullName evidence="7">ESX secretion-associated protein EspG</fullName>
    </recommendedName>
</protein>
<gene>
    <name evidence="5" type="ORF">ERS450000_03304</name>
</gene>
<name>A0A0H5NUY2_NOCFR</name>
<evidence type="ECO:0000256" key="2">
    <source>
        <dbReference type="ARBA" id="ARBA00006411"/>
    </source>
</evidence>
<evidence type="ECO:0000256" key="1">
    <source>
        <dbReference type="ARBA" id="ARBA00004496"/>
    </source>
</evidence>
<organism evidence="5 6">
    <name type="scientific">Nocardia farcinica</name>
    <dbReference type="NCBI Taxonomy" id="37329"/>
    <lineage>
        <taxon>Bacteria</taxon>
        <taxon>Bacillati</taxon>
        <taxon>Actinomycetota</taxon>
        <taxon>Actinomycetes</taxon>
        <taxon>Mycobacteriales</taxon>
        <taxon>Nocardiaceae</taxon>
        <taxon>Nocardia</taxon>
    </lineage>
</organism>
<evidence type="ECO:0008006" key="7">
    <source>
        <dbReference type="Google" id="ProtNLM"/>
    </source>
</evidence>
<comment type="subcellular location">
    <subcellularLocation>
        <location evidence="1">Cytoplasm</location>
    </subcellularLocation>
</comment>
<proteinExistence type="inferred from homology"/>
<comment type="similarity">
    <text evidence="2">Belongs to the EspG family.</text>
</comment>
<dbReference type="Pfam" id="PF14011">
    <property type="entry name" value="ESX-1_EspG"/>
    <property type="match status" value="1"/>
</dbReference>
<evidence type="ECO:0000313" key="6">
    <source>
        <dbReference type="Proteomes" id="UP000057820"/>
    </source>
</evidence>
<dbReference type="InterPro" id="IPR025734">
    <property type="entry name" value="EspG"/>
</dbReference>
<keyword evidence="4" id="KW-0143">Chaperone</keyword>
<evidence type="ECO:0000256" key="3">
    <source>
        <dbReference type="ARBA" id="ARBA00022490"/>
    </source>
</evidence>